<dbReference type="Proteomes" id="UP000191897">
    <property type="component" value="Unassembled WGS sequence"/>
</dbReference>
<proteinExistence type="predicted"/>
<name>A0A1S7SCT4_AGRTU</name>
<dbReference type="RefSeq" id="WP_080867835.1">
    <property type="nucleotide sequence ID" value="NZ_LT009733.1"/>
</dbReference>
<evidence type="ECO:0000313" key="2">
    <source>
        <dbReference type="Proteomes" id="UP000191897"/>
    </source>
</evidence>
<dbReference type="InterPro" id="IPR010385">
    <property type="entry name" value="DUF982"/>
</dbReference>
<dbReference type="Gene3D" id="6.10.250.730">
    <property type="match status" value="1"/>
</dbReference>
<sequence>MENIFWDKPVVAGERLIFGPMEAQRFLHADWPYEKNLDYVAADLCILKALDGRATPDEAREMFETAVQSANPAHRPGALKLAG</sequence>
<protein>
    <recommendedName>
        <fullName evidence="3">DUF982 domain-containing protein</fullName>
    </recommendedName>
</protein>
<dbReference type="AlphaFoldDB" id="A0A1S7SCT4"/>
<dbReference type="Pfam" id="PF06169">
    <property type="entry name" value="DUF982"/>
    <property type="match status" value="1"/>
</dbReference>
<evidence type="ECO:0000313" key="1">
    <source>
        <dbReference type="EMBL" id="CUX66826.1"/>
    </source>
</evidence>
<organism evidence="1 2">
    <name type="scientific">Agrobacterium tumefaciens str. Kerr 14</name>
    <dbReference type="NCBI Taxonomy" id="1183424"/>
    <lineage>
        <taxon>Bacteria</taxon>
        <taxon>Pseudomonadati</taxon>
        <taxon>Pseudomonadota</taxon>
        <taxon>Alphaproteobacteria</taxon>
        <taxon>Hyphomicrobiales</taxon>
        <taxon>Rhizobiaceae</taxon>
        <taxon>Rhizobium/Agrobacterium group</taxon>
        <taxon>Agrobacterium</taxon>
        <taxon>Agrobacterium tumefaciens complex</taxon>
    </lineage>
</organism>
<evidence type="ECO:0008006" key="3">
    <source>
        <dbReference type="Google" id="ProtNLM"/>
    </source>
</evidence>
<gene>
    <name evidence="1" type="ORF">AGR4C_pb20003</name>
</gene>
<dbReference type="EMBL" id="FBWC01000041">
    <property type="protein sequence ID" value="CUX66826.1"/>
    <property type="molecule type" value="Genomic_DNA"/>
</dbReference>
<reference evidence="1 2" key="1">
    <citation type="submission" date="2016-01" db="EMBL/GenBank/DDBJ databases">
        <authorList>
            <person name="Oliw E.H."/>
        </authorList>
    </citation>
    <scope>NUCLEOTIDE SEQUENCE [LARGE SCALE GENOMIC DNA]</scope>
    <source>
        <strain evidence="1 2">Kerr 14</strain>
    </source>
</reference>
<accession>A0A1S7SCT4</accession>